<keyword evidence="3" id="KW-0349">Heme</keyword>
<dbReference type="PROSITE" id="PS51405">
    <property type="entry name" value="HEME_HALOPEROXIDASE"/>
    <property type="match status" value="1"/>
</dbReference>
<evidence type="ECO:0000259" key="9">
    <source>
        <dbReference type="PROSITE" id="PS51405"/>
    </source>
</evidence>
<organism evidence="10 11">
    <name type="scientific">Dendryphion nanum</name>
    <dbReference type="NCBI Taxonomy" id="256645"/>
    <lineage>
        <taxon>Eukaryota</taxon>
        <taxon>Fungi</taxon>
        <taxon>Dikarya</taxon>
        <taxon>Ascomycota</taxon>
        <taxon>Pezizomycotina</taxon>
        <taxon>Dothideomycetes</taxon>
        <taxon>Pleosporomycetidae</taxon>
        <taxon>Pleosporales</taxon>
        <taxon>Torulaceae</taxon>
        <taxon>Dendryphion</taxon>
    </lineage>
</organism>
<evidence type="ECO:0000256" key="1">
    <source>
        <dbReference type="ARBA" id="ARBA00001970"/>
    </source>
</evidence>
<keyword evidence="4" id="KW-0479">Metal-binding</keyword>
<evidence type="ECO:0000256" key="7">
    <source>
        <dbReference type="ARBA" id="ARBA00025795"/>
    </source>
</evidence>
<feature type="signal peptide" evidence="8">
    <location>
        <begin position="1"/>
        <end position="16"/>
    </location>
</feature>
<comment type="caution">
    <text evidence="10">The sequence shown here is derived from an EMBL/GenBank/DDBJ whole genome shotgun (WGS) entry which is preliminary data.</text>
</comment>
<dbReference type="PANTHER" id="PTHR33577:SF9">
    <property type="entry name" value="PEROXIDASE STCC"/>
    <property type="match status" value="1"/>
</dbReference>
<proteinExistence type="inferred from homology"/>
<dbReference type="Gene3D" id="1.10.489.10">
    <property type="entry name" value="Chloroperoxidase-like"/>
    <property type="match status" value="1"/>
</dbReference>
<evidence type="ECO:0000256" key="3">
    <source>
        <dbReference type="ARBA" id="ARBA00022617"/>
    </source>
</evidence>
<dbReference type="Proteomes" id="UP000700596">
    <property type="component" value="Unassembled WGS sequence"/>
</dbReference>
<evidence type="ECO:0000256" key="5">
    <source>
        <dbReference type="ARBA" id="ARBA00023002"/>
    </source>
</evidence>
<evidence type="ECO:0000256" key="6">
    <source>
        <dbReference type="ARBA" id="ARBA00023004"/>
    </source>
</evidence>
<evidence type="ECO:0000256" key="4">
    <source>
        <dbReference type="ARBA" id="ARBA00022723"/>
    </source>
</evidence>
<dbReference type="OrthoDB" id="407298at2759"/>
<dbReference type="SUPFAM" id="SSF47571">
    <property type="entry name" value="Cloroperoxidase"/>
    <property type="match status" value="1"/>
</dbReference>
<keyword evidence="6" id="KW-0408">Iron</keyword>
<comment type="cofactor">
    <cofactor evidence="1">
        <name>heme b</name>
        <dbReference type="ChEBI" id="CHEBI:60344"/>
    </cofactor>
</comment>
<dbReference type="GO" id="GO:0046872">
    <property type="term" value="F:metal ion binding"/>
    <property type="evidence" value="ECO:0007669"/>
    <property type="project" value="UniProtKB-KW"/>
</dbReference>
<dbReference type="EMBL" id="JAGMWT010000016">
    <property type="protein sequence ID" value="KAH7115117.1"/>
    <property type="molecule type" value="Genomic_DNA"/>
</dbReference>
<sequence>MHLSAHFLLFPTFAFATITFTNWQPPVPGDLRSPCPALNALANHNIIPHNGRNLTVPMLETAFLTSMNISPSFTNFVGTAALILAPDKGASGQFSLKDIAKRGVPETMEHDASLSRKDFAVDGDATSFSPRIFREFLAFLGAKKEIGIQDAARARWGRVTTERRRNSKFEYNAGDRLNSYIQSAIYMQSLVDNKTKKVPVEWIKIWFEQERLPYREGWRPTTTPVTPITLAADILLLALATPEKIGADGETNWKKDRGPHGVL</sequence>
<keyword evidence="11" id="KW-1185">Reference proteome</keyword>
<keyword evidence="5" id="KW-0560">Oxidoreductase</keyword>
<dbReference type="GO" id="GO:0004601">
    <property type="term" value="F:peroxidase activity"/>
    <property type="evidence" value="ECO:0007669"/>
    <property type="project" value="UniProtKB-KW"/>
</dbReference>
<feature type="domain" description="Heme haloperoxidase family profile" evidence="9">
    <location>
        <begin position="19"/>
        <end position="236"/>
    </location>
</feature>
<dbReference type="Pfam" id="PF01328">
    <property type="entry name" value="Peroxidase_2"/>
    <property type="match status" value="1"/>
</dbReference>
<dbReference type="InterPro" id="IPR000028">
    <property type="entry name" value="Chloroperoxidase"/>
</dbReference>
<keyword evidence="8" id="KW-0732">Signal</keyword>
<evidence type="ECO:0000313" key="10">
    <source>
        <dbReference type="EMBL" id="KAH7115117.1"/>
    </source>
</evidence>
<comment type="similarity">
    <text evidence="7">Belongs to the chloroperoxidase family.</text>
</comment>
<evidence type="ECO:0000256" key="2">
    <source>
        <dbReference type="ARBA" id="ARBA00022559"/>
    </source>
</evidence>
<feature type="chain" id="PRO_5040373914" evidence="8">
    <location>
        <begin position="17"/>
        <end position="263"/>
    </location>
</feature>
<dbReference type="InterPro" id="IPR036851">
    <property type="entry name" value="Chloroperoxidase-like_sf"/>
</dbReference>
<protein>
    <submittedName>
        <fullName evidence="10">Chloroperoxidase</fullName>
    </submittedName>
</protein>
<accession>A0A9P9D9W3</accession>
<gene>
    <name evidence="10" type="ORF">B0J11DRAFT_124081</name>
</gene>
<name>A0A9P9D9W3_9PLEO</name>
<keyword evidence="2" id="KW-0575">Peroxidase</keyword>
<evidence type="ECO:0000313" key="11">
    <source>
        <dbReference type="Proteomes" id="UP000700596"/>
    </source>
</evidence>
<reference evidence="10" key="1">
    <citation type="journal article" date="2021" name="Nat. Commun.">
        <title>Genetic determinants of endophytism in the Arabidopsis root mycobiome.</title>
        <authorList>
            <person name="Mesny F."/>
            <person name="Miyauchi S."/>
            <person name="Thiergart T."/>
            <person name="Pickel B."/>
            <person name="Atanasova L."/>
            <person name="Karlsson M."/>
            <person name="Huettel B."/>
            <person name="Barry K.W."/>
            <person name="Haridas S."/>
            <person name="Chen C."/>
            <person name="Bauer D."/>
            <person name="Andreopoulos W."/>
            <person name="Pangilinan J."/>
            <person name="LaButti K."/>
            <person name="Riley R."/>
            <person name="Lipzen A."/>
            <person name="Clum A."/>
            <person name="Drula E."/>
            <person name="Henrissat B."/>
            <person name="Kohler A."/>
            <person name="Grigoriev I.V."/>
            <person name="Martin F.M."/>
            <person name="Hacquard S."/>
        </authorList>
    </citation>
    <scope>NUCLEOTIDE SEQUENCE</scope>
    <source>
        <strain evidence="10">MPI-CAGE-CH-0243</strain>
    </source>
</reference>
<dbReference type="PANTHER" id="PTHR33577">
    <property type="entry name" value="STERIGMATOCYSTIN BIOSYNTHESIS PEROXIDASE STCC-RELATED"/>
    <property type="match status" value="1"/>
</dbReference>
<dbReference type="AlphaFoldDB" id="A0A9P9D9W3"/>
<evidence type="ECO:0000256" key="8">
    <source>
        <dbReference type="SAM" id="SignalP"/>
    </source>
</evidence>